<organism evidence="3 4">
    <name type="scientific">Heyndrickxia camelliae</name>
    <dbReference type="NCBI Taxonomy" id="1707093"/>
    <lineage>
        <taxon>Bacteria</taxon>
        <taxon>Bacillati</taxon>
        <taxon>Bacillota</taxon>
        <taxon>Bacilli</taxon>
        <taxon>Bacillales</taxon>
        <taxon>Bacillaceae</taxon>
        <taxon>Heyndrickxia</taxon>
    </lineage>
</organism>
<dbReference type="GO" id="GO:0005829">
    <property type="term" value="C:cytosol"/>
    <property type="evidence" value="ECO:0007669"/>
    <property type="project" value="TreeGrafter"/>
</dbReference>
<dbReference type="SUPFAM" id="SSF64005">
    <property type="entry name" value="Undecaprenyl diphosphate synthase"/>
    <property type="match status" value="1"/>
</dbReference>
<feature type="binding site" evidence="2">
    <location>
        <position position="89"/>
    </location>
    <ligand>
        <name>substrate</name>
    </ligand>
</feature>
<feature type="binding site" evidence="2">
    <location>
        <position position="43"/>
    </location>
    <ligand>
        <name>substrate</name>
    </ligand>
</feature>
<name>A0A2N3LR65_9BACI</name>
<sequence length="266" mass="30913">MINKLKFWKTSKDNDTLEERINALKELPMPKHVAIIMDGNGRWAKKRALPRVAGHHEGMKRVRRITRLASKLGIEVLTLYAFSTENWKRPKNEVEYLMKLPGEFLGTFLPELKEENVRVQMMGYKDVLPEHTLNAVGKAITETQHNNGLILNFALNYGSRDEIVRAVKNIIHDVRAGKLDDKDITEANFSDYLMSHSLRDPDLLIRTSGEIRLSNFMLWQLAYTEFFFSDVLWPDFNEENLVEAIEVYQQRSRRYGGLKSEGEEEE</sequence>
<gene>
    <name evidence="3" type="ORF">CWO92_03260</name>
</gene>
<dbReference type="FunFam" id="3.40.1180.10:FF:000001">
    <property type="entry name" value="(2E,6E)-farnesyl-diphosphate-specific ditrans,polycis-undecaprenyl-diphosphate synthase"/>
    <property type="match status" value="1"/>
</dbReference>
<dbReference type="GO" id="GO:0008834">
    <property type="term" value="F:ditrans,polycis-undecaprenyl-diphosphate synthase [(2E,6E)-farnesyl-diphosphate specific] activity"/>
    <property type="evidence" value="ECO:0007669"/>
    <property type="project" value="TreeGrafter"/>
</dbReference>
<accession>A0A2N3LR65</accession>
<evidence type="ECO:0000256" key="1">
    <source>
        <dbReference type="ARBA" id="ARBA00022679"/>
    </source>
</evidence>
<dbReference type="Proteomes" id="UP000233440">
    <property type="component" value="Unassembled WGS sequence"/>
</dbReference>
<dbReference type="EMBL" id="PIQO01000001">
    <property type="protein sequence ID" value="PKR87088.1"/>
    <property type="molecule type" value="Genomic_DNA"/>
</dbReference>
<comment type="cofactor">
    <cofactor evidence="2">
        <name>Mg(2+)</name>
        <dbReference type="ChEBI" id="CHEBI:18420"/>
    </cofactor>
    <text evidence="2">Binds 2 magnesium ions per subunit.</text>
</comment>
<evidence type="ECO:0000313" key="4">
    <source>
        <dbReference type="Proteomes" id="UP000233440"/>
    </source>
</evidence>
<dbReference type="RefSeq" id="WP_101352735.1">
    <property type="nucleotide sequence ID" value="NZ_PIQO01000001.1"/>
</dbReference>
<keyword evidence="2" id="KW-0479">Metal-binding</keyword>
<dbReference type="InterPro" id="IPR036424">
    <property type="entry name" value="UPP_synth-like_sf"/>
</dbReference>
<comment type="subunit">
    <text evidence="2">Homodimer.</text>
</comment>
<dbReference type="PROSITE" id="PS01066">
    <property type="entry name" value="UPP_SYNTHASE"/>
    <property type="match status" value="1"/>
</dbReference>
<comment type="similarity">
    <text evidence="2">Belongs to the UPP synthase family.</text>
</comment>
<dbReference type="NCBIfam" id="NF011405">
    <property type="entry name" value="PRK14830.1"/>
    <property type="match status" value="1"/>
</dbReference>
<feature type="binding site" evidence="2">
    <location>
        <position position="51"/>
    </location>
    <ligand>
        <name>substrate</name>
    </ligand>
</feature>
<dbReference type="InterPro" id="IPR018520">
    <property type="entry name" value="UPP_synth-like_CS"/>
</dbReference>
<feature type="binding site" evidence="2">
    <location>
        <begin position="212"/>
        <end position="214"/>
    </location>
    <ligand>
        <name>substrate</name>
    </ligand>
</feature>
<feature type="binding site" evidence="2">
    <location>
        <begin position="83"/>
        <end position="85"/>
    </location>
    <ligand>
        <name>substrate</name>
    </ligand>
</feature>
<feature type="active site" evidence="2">
    <location>
        <position position="38"/>
    </location>
</feature>
<dbReference type="PANTHER" id="PTHR10291:SF0">
    <property type="entry name" value="DEHYDRODOLICHYL DIPHOSPHATE SYNTHASE 2"/>
    <property type="match status" value="1"/>
</dbReference>
<reference evidence="3 4" key="1">
    <citation type="submission" date="2017-11" db="EMBL/GenBank/DDBJ databases">
        <title>Bacillus camelliae sp. nov., isolated from pu'er tea.</title>
        <authorList>
            <person name="Niu L."/>
        </authorList>
    </citation>
    <scope>NUCLEOTIDE SEQUENCE [LARGE SCALE GENOMIC DNA]</scope>
    <source>
        <strain evidence="3 4">7578-1</strain>
    </source>
</reference>
<feature type="active site" description="Proton acceptor" evidence="2">
    <location>
        <position position="86"/>
    </location>
</feature>
<dbReference type="InterPro" id="IPR001441">
    <property type="entry name" value="UPP_synth-like"/>
</dbReference>
<dbReference type="Gene3D" id="3.40.1180.10">
    <property type="entry name" value="Decaprenyl diphosphate synthase-like"/>
    <property type="match status" value="1"/>
</dbReference>
<protein>
    <recommendedName>
        <fullName evidence="2">Isoprenyl transferase</fullName>
        <ecNumber evidence="2">2.5.1.-</ecNumber>
    </recommendedName>
</protein>
<evidence type="ECO:0000313" key="3">
    <source>
        <dbReference type="EMBL" id="PKR87088.1"/>
    </source>
</evidence>
<proteinExistence type="inferred from homology"/>
<keyword evidence="2" id="KW-0460">Magnesium</keyword>
<evidence type="ECO:0000256" key="2">
    <source>
        <dbReference type="HAMAP-Rule" id="MF_01139"/>
    </source>
</evidence>
<comment type="function">
    <text evidence="2">Catalyzes the condensation of isopentenyl diphosphate (IPP) with allylic pyrophosphates generating different type of terpenoids.</text>
</comment>
<comment type="caution">
    <text evidence="3">The sequence shown here is derived from an EMBL/GenBank/DDBJ whole genome shotgun (WGS) entry which is preliminary data.</text>
</comment>
<keyword evidence="4" id="KW-1185">Reference proteome</keyword>
<feature type="binding site" evidence="2">
    <location>
        <position position="38"/>
    </location>
    <ligand>
        <name>Mg(2+)</name>
        <dbReference type="ChEBI" id="CHEBI:18420"/>
    </ligand>
</feature>
<dbReference type="AlphaFoldDB" id="A0A2N3LR65"/>
<feature type="binding site" evidence="2">
    <location>
        <position position="87"/>
    </location>
    <ligand>
        <name>substrate</name>
    </ligand>
</feature>
<dbReference type="OrthoDB" id="4191603at2"/>
<feature type="binding site" evidence="2">
    <location>
        <position position="206"/>
    </location>
    <ligand>
        <name>substrate</name>
    </ligand>
</feature>
<dbReference type="GO" id="GO:0016094">
    <property type="term" value="P:polyprenol biosynthetic process"/>
    <property type="evidence" value="ECO:0007669"/>
    <property type="project" value="TreeGrafter"/>
</dbReference>
<feature type="binding site" evidence="2">
    <location>
        <position position="225"/>
    </location>
    <ligand>
        <name>Mg(2+)</name>
        <dbReference type="ChEBI" id="CHEBI:18420"/>
    </ligand>
</feature>
<dbReference type="EC" id="2.5.1.-" evidence="2"/>
<keyword evidence="1 2" id="KW-0808">Transferase</keyword>
<feature type="binding site" evidence="2">
    <location>
        <begin position="39"/>
        <end position="42"/>
    </location>
    <ligand>
        <name>substrate</name>
    </ligand>
</feature>
<dbReference type="GO" id="GO:0030145">
    <property type="term" value="F:manganese ion binding"/>
    <property type="evidence" value="ECO:0007669"/>
    <property type="project" value="TreeGrafter"/>
</dbReference>
<dbReference type="Pfam" id="PF01255">
    <property type="entry name" value="Prenyltransf"/>
    <property type="match status" value="1"/>
</dbReference>
<feature type="binding site" evidence="2">
    <location>
        <position position="55"/>
    </location>
    <ligand>
        <name>substrate</name>
    </ligand>
</feature>
<dbReference type="CDD" id="cd00475">
    <property type="entry name" value="Cis_IPPS"/>
    <property type="match status" value="1"/>
</dbReference>
<dbReference type="PANTHER" id="PTHR10291">
    <property type="entry name" value="DEHYDRODOLICHYL DIPHOSPHATE SYNTHASE FAMILY MEMBER"/>
    <property type="match status" value="1"/>
</dbReference>
<dbReference type="GO" id="GO:0000287">
    <property type="term" value="F:magnesium ion binding"/>
    <property type="evidence" value="ECO:0007669"/>
    <property type="project" value="UniProtKB-UniRule"/>
</dbReference>
<dbReference type="NCBIfam" id="TIGR00055">
    <property type="entry name" value="uppS"/>
    <property type="match status" value="1"/>
</dbReference>
<dbReference type="HAMAP" id="MF_01139">
    <property type="entry name" value="ISPT"/>
    <property type="match status" value="1"/>
</dbReference>